<dbReference type="AlphaFoldDB" id="A0A9Y2NQR9"/>
<evidence type="ECO:0000313" key="2">
    <source>
        <dbReference type="Proteomes" id="UP001239397"/>
    </source>
</evidence>
<organism evidence="1 2">
    <name type="scientific">Amycolatopsis mongoliensis</name>
    <dbReference type="NCBI Taxonomy" id="715475"/>
    <lineage>
        <taxon>Bacteria</taxon>
        <taxon>Bacillati</taxon>
        <taxon>Actinomycetota</taxon>
        <taxon>Actinomycetes</taxon>
        <taxon>Pseudonocardiales</taxon>
        <taxon>Pseudonocardiaceae</taxon>
        <taxon>Amycolatopsis</taxon>
    </lineage>
</organism>
<name>A0A9Y2NQR9_9PSEU</name>
<sequence>MTLPLGRLGLLFGCAPAFCSIAVVRVALAACCALLVLGAATPRRRTP</sequence>
<dbReference type="KEGG" id="amog:QRX60_25120"/>
<dbReference type="EMBL" id="CP127295">
    <property type="protein sequence ID" value="WIY06975.1"/>
    <property type="molecule type" value="Genomic_DNA"/>
</dbReference>
<protein>
    <submittedName>
        <fullName evidence="1">Uncharacterized protein</fullName>
    </submittedName>
</protein>
<dbReference type="Proteomes" id="UP001239397">
    <property type="component" value="Chromosome"/>
</dbReference>
<keyword evidence="2" id="KW-1185">Reference proteome</keyword>
<dbReference type="RefSeq" id="WP_286003225.1">
    <property type="nucleotide sequence ID" value="NZ_CP127295.1"/>
</dbReference>
<evidence type="ECO:0000313" key="1">
    <source>
        <dbReference type="EMBL" id="WIY06975.1"/>
    </source>
</evidence>
<proteinExistence type="predicted"/>
<gene>
    <name evidence="1" type="ORF">QRX60_25120</name>
</gene>
<accession>A0A9Y2NQR9</accession>
<reference evidence="1 2" key="1">
    <citation type="submission" date="2023-06" db="EMBL/GenBank/DDBJ databases">
        <authorList>
            <person name="Oyuntsetseg B."/>
            <person name="Kim S.B."/>
        </authorList>
    </citation>
    <scope>NUCLEOTIDE SEQUENCE [LARGE SCALE GENOMIC DNA]</scope>
    <source>
        <strain evidence="1 2">4-36</strain>
    </source>
</reference>